<keyword evidence="3 9" id="KW-0479">Metal-binding</keyword>
<dbReference type="Pfam" id="PF01427">
    <property type="entry name" value="Peptidase_M15"/>
    <property type="match status" value="1"/>
</dbReference>
<dbReference type="PANTHER" id="PTHR43126:SF2">
    <property type="entry name" value="D-ALANYL-D-ALANINE DIPEPTIDASE"/>
    <property type="match status" value="1"/>
</dbReference>
<proteinExistence type="inferred from homology"/>
<comment type="similarity">
    <text evidence="9 10">Belongs to the peptidase M15D family.</text>
</comment>
<feature type="binding site" evidence="9">
    <location>
        <position position="134"/>
    </location>
    <ligand>
        <name>Zn(2+)</name>
        <dbReference type="ChEBI" id="CHEBI:29105"/>
        <note>catalytic</note>
    </ligand>
</feature>
<keyword evidence="5 9" id="KW-0862">Zinc</keyword>
<dbReference type="PIRSF" id="PIRSF026671">
    <property type="entry name" value="AA_dipeptidase"/>
    <property type="match status" value="1"/>
</dbReference>
<dbReference type="CDD" id="cd14843">
    <property type="entry name" value="D-Ala-D-Ala_dipeptidase_like"/>
    <property type="match status" value="1"/>
</dbReference>
<feature type="binding site" evidence="9">
    <location>
        <position position="141"/>
    </location>
    <ligand>
        <name>Zn(2+)</name>
        <dbReference type="ChEBI" id="CHEBI:29105"/>
        <note>catalytic</note>
    </ligand>
</feature>
<dbReference type="AlphaFoldDB" id="A0A1U7HQ55"/>
<dbReference type="GO" id="GO:0008237">
    <property type="term" value="F:metallopeptidase activity"/>
    <property type="evidence" value="ECO:0007669"/>
    <property type="project" value="UniProtKB-KW"/>
</dbReference>
<dbReference type="EC" id="3.4.13.22" evidence="9 10"/>
<evidence type="ECO:0000313" key="12">
    <source>
        <dbReference type="Proteomes" id="UP000186868"/>
    </source>
</evidence>
<gene>
    <name evidence="11" type="ORF">NIES593_04930</name>
</gene>
<keyword evidence="6 9" id="KW-0224">Dipeptidase</keyword>
<feature type="active site" description="Proton donor/acceptor" evidence="9">
    <location>
        <position position="203"/>
    </location>
</feature>
<keyword evidence="8 10" id="KW-0961">Cell wall biogenesis/degradation</keyword>
<name>A0A1U7HQ55_9CYAN</name>
<dbReference type="OrthoDB" id="9801430at2"/>
<comment type="cofactor">
    <cofactor evidence="9">
        <name>Zn(2+)</name>
        <dbReference type="ChEBI" id="CHEBI:29105"/>
    </cofactor>
    <text evidence="9">Binds 1 zinc ion per subunit.</text>
</comment>
<dbReference type="STRING" id="1921803.NIES593_04930"/>
<comment type="caution">
    <text evidence="11">The sequence shown here is derived from an EMBL/GenBank/DDBJ whole genome shotgun (WGS) entry which is preliminary data.</text>
</comment>
<evidence type="ECO:0000256" key="7">
    <source>
        <dbReference type="ARBA" id="ARBA00023049"/>
    </source>
</evidence>
<feature type="binding site" evidence="9">
    <location>
        <position position="206"/>
    </location>
    <ligand>
        <name>Zn(2+)</name>
        <dbReference type="ChEBI" id="CHEBI:29105"/>
        <note>catalytic</note>
    </ligand>
</feature>
<evidence type="ECO:0000256" key="1">
    <source>
        <dbReference type="ARBA" id="ARBA00001362"/>
    </source>
</evidence>
<evidence type="ECO:0000256" key="5">
    <source>
        <dbReference type="ARBA" id="ARBA00022833"/>
    </source>
</evidence>
<comment type="catalytic activity">
    <reaction evidence="1 9 10">
        <text>D-alanyl-D-alanine + H2O = 2 D-alanine</text>
        <dbReference type="Rhea" id="RHEA:20661"/>
        <dbReference type="ChEBI" id="CHEBI:15377"/>
        <dbReference type="ChEBI" id="CHEBI:57416"/>
        <dbReference type="ChEBI" id="CHEBI:57822"/>
        <dbReference type="EC" id="3.4.13.22"/>
    </reaction>
</comment>
<dbReference type="GO" id="GO:0008270">
    <property type="term" value="F:zinc ion binding"/>
    <property type="evidence" value="ECO:0007669"/>
    <property type="project" value="UniProtKB-UniRule"/>
</dbReference>
<dbReference type="GO" id="GO:0006508">
    <property type="term" value="P:proteolysis"/>
    <property type="evidence" value="ECO:0007669"/>
    <property type="project" value="UniProtKB-KW"/>
</dbReference>
<dbReference type="PANTHER" id="PTHR43126">
    <property type="entry name" value="D-ALANYL-D-ALANINE DIPEPTIDASE"/>
    <property type="match status" value="1"/>
</dbReference>
<dbReference type="GO" id="GO:0160237">
    <property type="term" value="F:D-Ala-D-Ala dipeptidase activity"/>
    <property type="evidence" value="ECO:0007669"/>
    <property type="project" value="UniProtKB-EC"/>
</dbReference>
<dbReference type="InterPro" id="IPR000755">
    <property type="entry name" value="A_A_dipeptidase"/>
</dbReference>
<evidence type="ECO:0000256" key="9">
    <source>
        <dbReference type="HAMAP-Rule" id="MF_01924"/>
    </source>
</evidence>
<organism evidence="11 12">
    <name type="scientific">Hydrococcus rivularis NIES-593</name>
    <dbReference type="NCBI Taxonomy" id="1921803"/>
    <lineage>
        <taxon>Bacteria</taxon>
        <taxon>Bacillati</taxon>
        <taxon>Cyanobacteriota</taxon>
        <taxon>Cyanophyceae</taxon>
        <taxon>Pleurocapsales</taxon>
        <taxon>Hydrococcaceae</taxon>
        <taxon>Hydrococcus</taxon>
    </lineage>
</organism>
<evidence type="ECO:0000256" key="3">
    <source>
        <dbReference type="ARBA" id="ARBA00022723"/>
    </source>
</evidence>
<dbReference type="SUPFAM" id="SSF55166">
    <property type="entry name" value="Hedgehog/DD-peptidase"/>
    <property type="match status" value="1"/>
</dbReference>
<keyword evidence="7 9" id="KW-0482">Metalloprotease</keyword>
<keyword evidence="12" id="KW-1185">Reference proteome</keyword>
<evidence type="ECO:0000256" key="6">
    <source>
        <dbReference type="ARBA" id="ARBA00022997"/>
    </source>
</evidence>
<evidence type="ECO:0000256" key="2">
    <source>
        <dbReference type="ARBA" id="ARBA00022670"/>
    </source>
</evidence>
<evidence type="ECO:0000256" key="10">
    <source>
        <dbReference type="PIRNR" id="PIRNR026671"/>
    </source>
</evidence>
<protein>
    <recommendedName>
        <fullName evidence="9 10">D-alanyl-D-alanine dipeptidase</fullName>
        <shortName evidence="9 10">D-Ala-D-Ala dipeptidase</shortName>
        <ecNumber evidence="9 10">3.4.13.22</ecNumber>
    </recommendedName>
</protein>
<evidence type="ECO:0000256" key="4">
    <source>
        <dbReference type="ARBA" id="ARBA00022801"/>
    </source>
</evidence>
<dbReference type="InterPro" id="IPR009045">
    <property type="entry name" value="Zn_M74/Hedgehog-like"/>
</dbReference>
<evidence type="ECO:0000256" key="8">
    <source>
        <dbReference type="ARBA" id="ARBA00023316"/>
    </source>
</evidence>
<evidence type="ECO:0000313" key="11">
    <source>
        <dbReference type="EMBL" id="OKH25678.1"/>
    </source>
</evidence>
<dbReference type="EMBL" id="MRCB01000003">
    <property type="protein sequence ID" value="OKH25678.1"/>
    <property type="molecule type" value="Genomic_DNA"/>
</dbReference>
<dbReference type="GO" id="GO:0071555">
    <property type="term" value="P:cell wall organization"/>
    <property type="evidence" value="ECO:0007669"/>
    <property type="project" value="UniProtKB-KW"/>
</dbReference>
<dbReference type="Gene3D" id="3.30.1380.10">
    <property type="match status" value="1"/>
</dbReference>
<feature type="site" description="Transition state stabilizer" evidence="9">
    <location>
        <position position="78"/>
    </location>
</feature>
<accession>A0A1U7HQ55</accession>
<sequence>MKPYQKIPIQECDEPLVAIPLGKFAIESPHPYEKLGANYRGQSPYSLRQGVLEALINAQTYLHQRYPGWKIKIFDAYRPVEVQQFMVGYTLARLLRERGLKQENLSSEQRQKLLEEVYQIWAVPSDNPATPPPHSTGAAVDVTLVDATGNTLDMGGEIDELSPRSHPDYYANMTSEKERLYCTRRQLLYEVMREAGFCRHPGEWWHFSLGDQMWAWQHSRENLDNFLAARYGRVLNL</sequence>
<keyword evidence="2 9" id="KW-0645">Protease</keyword>
<comment type="function">
    <text evidence="9 10">Catalyzes hydrolysis of the D-alanyl-D-alanine dipeptide.</text>
</comment>
<reference evidence="11 12" key="1">
    <citation type="submission" date="2016-11" db="EMBL/GenBank/DDBJ databases">
        <title>Draft Genome Sequences of Nine Cyanobacterial Strains from Diverse Habitats.</title>
        <authorList>
            <person name="Zhu T."/>
            <person name="Hou S."/>
            <person name="Lu X."/>
            <person name="Hess W.R."/>
        </authorList>
    </citation>
    <scope>NUCLEOTIDE SEQUENCE [LARGE SCALE GENOMIC DNA]</scope>
    <source>
        <strain evidence="11 12">NIES-593</strain>
    </source>
</reference>
<dbReference type="RefSeq" id="WP_073598517.1">
    <property type="nucleotide sequence ID" value="NZ_MRCB01000003.1"/>
</dbReference>
<keyword evidence="4 9" id="KW-0378">Hydrolase</keyword>
<dbReference type="Proteomes" id="UP000186868">
    <property type="component" value="Unassembled WGS sequence"/>
</dbReference>
<dbReference type="HAMAP" id="MF_01924">
    <property type="entry name" value="A_A_dipeptidase"/>
    <property type="match status" value="1"/>
</dbReference>